<dbReference type="Proteomes" id="UP001212152">
    <property type="component" value="Unassembled WGS sequence"/>
</dbReference>
<keyword evidence="6" id="KW-1185">Reference proteome</keyword>
<sequence length="392" mass="40783">MLFASSFSAVALACLSIGAHAAAIHRRDTVPGNSANFTSLVVFGDSFSDTGNVFKAYGIPQPPYYQGRYSNGPNWVDHLATRLNATMNNHAYGGAVASKALLPEGAQYKHAAFPPDISEQLAAFLANNTVYPDPATTLYPLFAGANDYTQSLGAGGLPNPKDIATAVADFIRKLRASPLKAQNIVVLLLPDFGKTPLISMSKTAQPGEQALATALTATHNSILTQQIADIQQNDTTIQISTVDLVKLIQDVQASTNSSGFRNFTAPCLTLKPDANVNSTDQSRDINNLNICSTPDEYLYWDFIHPTTRAHKFVGDAAYAALSAPRALVGGSTSTNSTNSTTTGAGGNSTNSTTGGSGGASGTQKSAAATIAVGFTGAASILPVLFAAVAFAL</sequence>
<dbReference type="SUPFAM" id="SSF52266">
    <property type="entry name" value="SGNH hydrolase"/>
    <property type="match status" value="1"/>
</dbReference>
<feature type="region of interest" description="Disordered" evidence="2">
    <location>
        <begin position="329"/>
        <end position="360"/>
    </location>
</feature>
<keyword evidence="3" id="KW-0472">Membrane</keyword>
<name>A0AAD5TFZ8_9FUNG</name>
<evidence type="ECO:0000313" key="6">
    <source>
        <dbReference type="Proteomes" id="UP001212152"/>
    </source>
</evidence>
<dbReference type="Gene3D" id="3.40.50.1110">
    <property type="entry name" value="SGNH hydrolase"/>
    <property type="match status" value="1"/>
</dbReference>
<dbReference type="PANTHER" id="PTHR22835">
    <property type="entry name" value="ZINC FINGER FYVE DOMAIN CONTAINING PROTEIN"/>
    <property type="match status" value="1"/>
</dbReference>
<evidence type="ECO:0000256" key="2">
    <source>
        <dbReference type="SAM" id="MobiDB-lite"/>
    </source>
</evidence>
<dbReference type="CDD" id="cd01846">
    <property type="entry name" value="fatty_acyltransferase_like"/>
    <property type="match status" value="1"/>
</dbReference>
<feature type="chain" id="PRO_5042037643" evidence="4">
    <location>
        <begin position="22"/>
        <end position="392"/>
    </location>
</feature>
<dbReference type="EMBL" id="JADGJQ010000051">
    <property type="protein sequence ID" value="KAJ3175486.1"/>
    <property type="molecule type" value="Genomic_DNA"/>
</dbReference>
<evidence type="ECO:0000313" key="5">
    <source>
        <dbReference type="EMBL" id="KAJ3175486.1"/>
    </source>
</evidence>
<protein>
    <submittedName>
        <fullName evidence="5">Uncharacterized protein</fullName>
    </submittedName>
</protein>
<evidence type="ECO:0000256" key="1">
    <source>
        <dbReference type="ARBA" id="ARBA00008668"/>
    </source>
</evidence>
<keyword evidence="3" id="KW-0812">Transmembrane</keyword>
<gene>
    <name evidence="5" type="ORF">HDU87_006149</name>
</gene>
<dbReference type="PANTHER" id="PTHR22835:SF659">
    <property type="entry name" value="GDSL LIPASE_ACYLHYDROLASE, PUTATIVE (AFU_ORTHOLOGUE AFUA_2G00510)-RELATED"/>
    <property type="match status" value="1"/>
</dbReference>
<keyword evidence="3" id="KW-1133">Transmembrane helix</keyword>
<comment type="similarity">
    <text evidence="1">Belongs to the 'GDSL' lipolytic enzyme family.</text>
</comment>
<feature type="transmembrane region" description="Helical" evidence="3">
    <location>
        <begin position="370"/>
        <end position="391"/>
    </location>
</feature>
<dbReference type="GO" id="GO:0016788">
    <property type="term" value="F:hydrolase activity, acting on ester bonds"/>
    <property type="evidence" value="ECO:0007669"/>
    <property type="project" value="InterPro"/>
</dbReference>
<accession>A0AAD5TFZ8</accession>
<proteinExistence type="inferred from homology"/>
<dbReference type="Pfam" id="PF00657">
    <property type="entry name" value="Lipase_GDSL"/>
    <property type="match status" value="1"/>
</dbReference>
<organism evidence="5 6">
    <name type="scientific">Geranomyces variabilis</name>
    <dbReference type="NCBI Taxonomy" id="109894"/>
    <lineage>
        <taxon>Eukaryota</taxon>
        <taxon>Fungi</taxon>
        <taxon>Fungi incertae sedis</taxon>
        <taxon>Chytridiomycota</taxon>
        <taxon>Chytridiomycota incertae sedis</taxon>
        <taxon>Chytridiomycetes</taxon>
        <taxon>Spizellomycetales</taxon>
        <taxon>Powellomycetaceae</taxon>
        <taxon>Geranomyces</taxon>
    </lineage>
</organism>
<dbReference type="InterPro" id="IPR036514">
    <property type="entry name" value="SGNH_hydro_sf"/>
</dbReference>
<reference evidence="5" key="1">
    <citation type="submission" date="2020-05" db="EMBL/GenBank/DDBJ databases">
        <title>Phylogenomic resolution of chytrid fungi.</title>
        <authorList>
            <person name="Stajich J.E."/>
            <person name="Amses K."/>
            <person name="Simmons R."/>
            <person name="Seto K."/>
            <person name="Myers J."/>
            <person name="Bonds A."/>
            <person name="Quandt C.A."/>
            <person name="Barry K."/>
            <person name="Liu P."/>
            <person name="Grigoriev I."/>
            <person name="Longcore J.E."/>
            <person name="James T.Y."/>
        </authorList>
    </citation>
    <scope>NUCLEOTIDE SEQUENCE</scope>
    <source>
        <strain evidence="5">JEL0379</strain>
    </source>
</reference>
<evidence type="ECO:0000256" key="4">
    <source>
        <dbReference type="SAM" id="SignalP"/>
    </source>
</evidence>
<feature type="signal peptide" evidence="4">
    <location>
        <begin position="1"/>
        <end position="21"/>
    </location>
</feature>
<dbReference type="AlphaFoldDB" id="A0AAD5TFZ8"/>
<dbReference type="InterPro" id="IPR001087">
    <property type="entry name" value="GDSL"/>
</dbReference>
<keyword evidence="4" id="KW-0732">Signal</keyword>
<comment type="caution">
    <text evidence="5">The sequence shown here is derived from an EMBL/GenBank/DDBJ whole genome shotgun (WGS) entry which is preliminary data.</text>
</comment>
<feature type="compositionally biased region" description="Low complexity" evidence="2">
    <location>
        <begin position="329"/>
        <end position="353"/>
    </location>
</feature>
<evidence type="ECO:0000256" key="3">
    <source>
        <dbReference type="SAM" id="Phobius"/>
    </source>
</evidence>